<reference evidence="2 3" key="2">
    <citation type="journal article" date="2023" name="Mol. Biol. Evol.">
        <title>Genomics of Secondarily Temperate Adaptation in the Only Non-Antarctic Icefish.</title>
        <authorList>
            <person name="Rivera-Colon A.G."/>
            <person name="Rayamajhi N."/>
            <person name="Minhas B.F."/>
            <person name="Madrigal G."/>
            <person name="Bilyk K.T."/>
            <person name="Yoon V."/>
            <person name="Hune M."/>
            <person name="Gregory S."/>
            <person name="Cheng C.H.C."/>
            <person name="Catchen J.M."/>
        </authorList>
    </citation>
    <scope>NUCLEOTIDE SEQUENCE [LARGE SCALE GENOMIC DNA]</scope>
    <source>
        <strain evidence="2">JMC-PN-2008</strain>
    </source>
</reference>
<keyword evidence="3" id="KW-1185">Reference proteome</keyword>
<gene>
    <name evidence="2" type="ORF">PBY51_017113</name>
</gene>
<dbReference type="Proteomes" id="UP001346869">
    <property type="component" value="Unassembled WGS sequence"/>
</dbReference>
<feature type="region of interest" description="Disordered" evidence="1">
    <location>
        <begin position="360"/>
        <end position="382"/>
    </location>
</feature>
<proteinExistence type="predicted"/>
<organism evidence="2 3">
    <name type="scientific">Eleginops maclovinus</name>
    <name type="common">Patagonian blennie</name>
    <name type="synonym">Eleginus maclovinus</name>
    <dbReference type="NCBI Taxonomy" id="56733"/>
    <lineage>
        <taxon>Eukaryota</taxon>
        <taxon>Metazoa</taxon>
        <taxon>Chordata</taxon>
        <taxon>Craniata</taxon>
        <taxon>Vertebrata</taxon>
        <taxon>Euteleostomi</taxon>
        <taxon>Actinopterygii</taxon>
        <taxon>Neopterygii</taxon>
        <taxon>Teleostei</taxon>
        <taxon>Neoteleostei</taxon>
        <taxon>Acanthomorphata</taxon>
        <taxon>Eupercaria</taxon>
        <taxon>Perciformes</taxon>
        <taxon>Notothenioidei</taxon>
        <taxon>Eleginopidae</taxon>
        <taxon>Eleginops</taxon>
    </lineage>
</organism>
<accession>A0AAN7XJ37</accession>
<dbReference type="PANTHER" id="PTHR15665:SF1">
    <property type="entry name" value="PROTEIN ASTEROID HOMOLOG 1"/>
    <property type="match status" value="1"/>
</dbReference>
<dbReference type="AlphaFoldDB" id="A0AAN7XJ37"/>
<evidence type="ECO:0000313" key="3">
    <source>
        <dbReference type="Proteomes" id="UP001346869"/>
    </source>
</evidence>
<comment type="caution">
    <text evidence="2">The sequence shown here is derived from an EMBL/GenBank/DDBJ whole genome shotgun (WGS) entry which is preliminary data.</text>
</comment>
<evidence type="ECO:0000256" key="1">
    <source>
        <dbReference type="SAM" id="MobiDB-lite"/>
    </source>
</evidence>
<protein>
    <submittedName>
        <fullName evidence="2">Uncharacterized protein</fullName>
    </submittedName>
</protein>
<sequence>MKGLNLGMEEYQLPPSNLKKFFIHGVAPPFCTEVAARVPDWARRPLMQAWLPATMLDLLLLQRIALSFTVEPAAAPSAQLTARPLRQVMYGLLLGEEGKVMERDREGPQLKFIPVKNTSTASSLQLTLQTLDKAEAPLRLQVLLEALGVPEPSLASIPPSLRLPVCVTSFWLQRAQPPPDEEVLNVLLLWLSSGDAFRHRAALQMNPPPHKQKPDMQVSHSLNQWQSCLLSSVQLNQLLGLPLPEPPLSRLFEGTLVHQLVHRMRSGGKKKPILKLDPCSVKLYHTFQAVVHQHPPQQTHGMGEDTLRRQPLDDLTSTLQQLYSLQEEEEEEEARSSVWVQEDLSLSDLLSVKTRFSTKLRKNRSKNPELARKEERRGKDLL</sequence>
<dbReference type="EMBL" id="JAUZQC010000012">
    <property type="protein sequence ID" value="KAK5861654.1"/>
    <property type="molecule type" value="Genomic_DNA"/>
</dbReference>
<feature type="compositionally biased region" description="Basic and acidic residues" evidence="1">
    <location>
        <begin position="366"/>
        <end position="382"/>
    </location>
</feature>
<name>A0AAN7XJ37_ELEMC</name>
<dbReference type="PANTHER" id="PTHR15665">
    <property type="entry name" value="ASTEROID PROTEIN"/>
    <property type="match status" value="1"/>
</dbReference>
<reference evidence="2 3" key="1">
    <citation type="journal article" date="2023" name="Genes (Basel)">
        <title>Chromosome-Level Genome Assembly and Circadian Gene Repertoire of the Patagonia Blennie Eleginops maclovinus-The Closest Ancestral Proxy of Antarctic Cryonotothenioids.</title>
        <authorList>
            <person name="Cheng C.C."/>
            <person name="Rivera-Colon A.G."/>
            <person name="Minhas B.F."/>
            <person name="Wilson L."/>
            <person name="Rayamajhi N."/>
            <person name="Vargas-Chacoff L."/>
            <person name="Catchen J.M."/>
        </authorList>
    </citation>
    <scope>NUCLEOTIDE SEQUENCE [LARGE SCALE GENOMIC DNA]</scope>
    <source>
        <strain evidence="2">JMC-PN-2008</strain>
    </source>
</reference>
<dbReference type="InterPro" id="IPR026832">
    <property type="entry name" value="Asteroid"/>
</dbReference>
<evidence type="ECO:0000313" key="2">
    <source>
        <dbReference type="EMBL" id="KAK5861654.1"/>
    </source>
</evidence>